<dbReference type="InterPro" id="IPR007844">
    <property type="entry name" value="AsmA"/>
</dbReference>
<evidence type="ECO:0000313" key="4">
    <source>
        <dbReference type="Proteomes" id="UP000248021"/>
    </source>
</evidence>
<dbReference type="PANTHER" id="PTHR30441:SF4">
    <property type="entry name" value="PROTEIN ASMA"/>
    <property type="match status" value="1"/>
</dbReference>
<accession>A0A2V3UC78</accession>
<feature type="domain" description="AsmA" evidence="2">
    <location>
        <begin position="307"/>
        <end position="510"/>
    </location>
</feature>
<organism evidence="3 4">
    <name type="scientific">Chelatococcus asaccharovorans</name>
    <dbReference type="NCBI Taxonomy" id="28210"/>
    <lineage>
        <taxon>Bacteria</taxon>
        <taxon>Pseudomonadati</taxon>
        <taxon>Pseudomonadota</taxon>
        <taxon>Alphaproteobacteria</taxon>
        <taxon>Hyphomicrobiales</taxon>
        <taxon>Chelatococcaceae</taxon>
        <taxon>Chelatococcus</taxon>
    </lineage>
</organism>
<name>A0A2V3UC78_9HYPH</name>
<dbReference type="GO" id="GO:0090313">
    <property type="term" value="P:regulation of protein targeting to membrane"/>
    <property type="evidence" value="ECO:0007669"/>
    <property type="project" value="TreeGrafter"/>
</dbReference>
<dbReference type="Pfam" id="PF05170">
    <property type="entry name" value="AsmA"/>
    <property type="match status" value="1"/>
</dbReference>
<gene>
    <name evidence="3" type="ORF">C7450_10378</name>
</gene>
<dbReference type="OrthoDB" id="8003028at2"/>
<protein>
    <submittedName>
        <fullName evidence="3">AsmA protein</fullName>
    </submittedName>
</protein>
<comment type="caution">
    <text evidence="3">The sequence shown here is derived from an EMBL/GenBank/DDBJ whole genome shotgun (WGS) entry which is preliminary data.</text>
</comment>
<evidence type="ECO:0000256" key="1">
    <source>
        <dbReference type="SAM" id="SignalP"/>
    </source>
</evidence>
<keyword evidence="4" id="KW-1185">Reference proteome</keyword>
<dbReference type="EMBL" id="QJJK01000003">
    <property type="protein sequence ID" value="PXW61562.1"/>
    <property type="molecule type" value="Genomic_DNA"/>
</dbReference>
<dbReference type="GO" id="GO:0005886">
    <property type="term" value="C:plasma membrane"/>
    <property type="evidence" value="ECO:0007669"/>
    <property type="project" value="TreeGrafter"/>
</dbReference>
<dbReference type="Proteomes" id="UP000248021">
    <property type="component" value="Unassembled WGS sequence"/>
</dbReference>
<proteinExistence type="predicted"/>
<evidence type="ECO:0000259" key="2">
    <source>
        <dbReference type="Pfam" id="PF05170"/>
    </source>
</evidence>
<sequence>MTRRTFFLLASVSFALALAAVTPWSVPSLRLDRQVAGQVERVTGLTLVSDGEVTLTLLPVPRITLPDVTIRTANGESIVFARQMRADINLLSLISARRIDIAETTLIAPTIHLRPFTTGDLWPGVQKRLNSGDASTATTRLTLLRGQVLDDDNDVADSIDLFAKWSPEGDDLDFNGRARWRGEMVEFRAVNLAPRNLAAGQSSPAWISVSSRLLSVSLLGTIDAAEQLRTRGRFSLKTPSLSDAVQWLDRPLPLAAQIGSLALSGDGDLSLRGGSIPAATIELGKNPLEGALVLRVEDNRPILSATVAADTLDLDRLLEPLTPVRSSWGSWSRENFAPMLGSASLDVRLSANAARLGALVFENVAAGIMMNAGRTEVSVGRATLGQGSLKGRLIMTQSQAPAVDARLIGSFDQIEAGDIVNEVFGNRRFAGLAQGQLALESSGRSFATLANALSGKISLSLRQGEISGLDLAEIAKRVQARPLSTAMEWRGGRTNFDQIGFGLTITDGVGEITEGTMSAQGLRGSLGGRIDFGDRQFNLRGVVAAPTTAVPGKGFPLGITGNWDSPTIAPDIQALIERSSVTAPLFAVPVDSRQRGPTRADAVKAQ</sequence>
<dbReference type="InterPro" id="IPR052894">
    <property type="entry name" value="AsmA-related"/>
</dbReference>
<feature type="chain" id="PRO_5015950375" evidence="1">
    <location>
        <begin position="20"/>
        <end position="606"/>
    </location>
</feature>
<dbReference type="RefSeq" id="WP_110373869.1">
    <property type="nucleotide sequence ID" value="NZ_JAHBRY010000001.1"/>
</dbReference>
<dbReference type="AlphaFoldDB" id="A0A2V3UC78"/>
<dbReference type="PANTHER" id="PTHR30441">
    <property type="entry name" value="DUF748 DOMAIN-CONTAINING PROTEIN"/>
    <property type="match status" value="1"/>
</dbReference>
<keyword evidence="1" id="KW-0732">Signal</keyword>
<evidence type="ECO:0000313" key="3">
    <source>
        <dbReference type="EMBL" id="PXW61562.1"/>
    </source>
</evidence>
<reference evidence="3 4" key="1">
    <citation type="submission" date="2018-05" db="EMBL/GenBank/DDBJ databases">
        <title>Genomic Encyclopedia of Type Strains, Phase IV (KMG-IV): sequencing the most valuable type-strain genomes for metagenomic binning, comparative biology and taxonomic classification.</title>
        <authorList>
            <person name="Goeker M."/>
        </authorList>
    </citation>
    <scope>NUCLEOTIDE SEQUENCE [LARGE SCALE GENOMIC DNA]</scope>
    <source>
        <strain evidence="3 4">DSM 6462</strain>
    </source>
</reference>
<feature type="signal peptide" evidence="1">
    <location>
        <begin position="1"/>
        <end position="19"/>
    </location>
</feature>